<dbReference type="GO" id="GO:0005829">
    <property type="term" value="C:cytosol"/>
    <property type="evidence" value="ECO:0007669"/>
    <property type="project" value="TreeGrafter"/>
</dbReference>
<dbReference type="PANTHER" id="PTHR43284">
    <property type="entry name" value="ASPARAGINE SYNTHETASE (GLUTAMINE-HYDROLYZING)"/>
    <property type="match status" value="1"/>
</dbReference>
<dbReference type="GO" id="GO:0006529">
    <property type="term" value="P:asparagine biosynthetic process"/>
    <property type="evidence" value="ECO:0007669"/>
    <property type="project" value="InterPro"/>
</dbReference>
<dbReference type="Pfam" id="PF00733">
    <property type="entry name" value="Asn_synthase"/>
    <property type="match status" value="2"/>
</dbReference>
<dbReference type="EMBL" id="JARKIB010000030">
    <property type="protein sequence ID" value="KAJ7763330.1"/>
    <property type="molecule type" value="Genomic_DNA"/>
</dbReference>
<dbReference type="Pfam" id="PF13537">
    <property type="entry name" value="GATase_7"/>
    <property type="match status" value="1"/>
</dbReference>
<dbReference type="PROSITE" id="PS51278">
    <property type="entry name" value="GATASE_TYPE_2"/>
    <property type="match status" value="1"/>
</dbReference>
<dbReference type="PANTHER" id="PTHR43284:SF1">
    <property type="entry name" value="ASPARAGINE SYNTHETASE"/>
    <property type="match status" value="1"/>
</dbReference>
<evidence type="ECO:0000313" key="8">
    <source>
        <dbReference type="EMBL" id="KAJ7763330.1"/>
    </source>
</evidence>
<evidence type="ECO:0000313" key="9">
    <source>
        <dbReference type="Proteomes" id="UP001215598"/>
    </source>
</evidence>
<name>A0AAD7JH77_9AGAR</name>
<keyword evidence="3 5" id="KW-0067">ATP-binding</keyword>
<evidence type="ECO:0000256" key="6">
    <source>
        <dbReference type="PIRSR" id="PIRSR001589-2"/>
    </source>
</evidence>
<protein>
    <submittedName>
        <fullName evidence="8">Glutamine amidotransferase domain-containing protein</fullName>
    </submittedName>
</protein>
<dbReference type="SUPFAM" id="SSF56235">
    <property type="entry name" value="N-terminal nucleophile aminohydrolases (Ntn hydrolases)"/>
    <property type="match status" value="1"/>
</dbReference>
<feature type="binding site" evidence="6">
    <location>
        <position position="47"/>
    </location>
    <ligand>
        <name>L-glutamine</name>
        <dbReference type="ChEBI" id="CHEBI:58359"/>
    </ligand>
</feature>
<accession>A0AAD7JH77</accession>
<proteinExistence type="inferred from homology"/>
<evidence type="ECO:0000256" key="5">
    <source>
        <dbReference type="PIRNR" id="PIRNR001589"/>
    </source>
</evidence>
<feature type="domain" description="Glutamine amidotransferase type-2" evidence="7">
    <location>
        <begin position="1"/>
        <end position="176"/>
    </location>
</feature>
<keyword evidence="9" id="KW-1185">Reference proteome</keyword>
<evidence type="ECO:0000256" key="3">
    <source>
        <dbReference type="ARBA" id="ARBA00022840"/>
    </source>
</evidence>
<gene>
    <name evidence="8" type="ORF">B0H16DRAFT_1804335</name>
</gene>
<sequence length="508" mass="56236">MGPGLGHPLSDEDERIHCVVSGELYDHERIRAELEAKGSVFFKTKSDSELVVHPYKHDGLDLLTSLRGEFAFVLYDSSKQFFFAARDRCFGIKPLYYTVLDGKLLVASEMKAFLPLDRVVPVGIYLSGGIDSSAIAAMVMQLLKEKDPNAKLATFTLSFPHAGDIDEGPIASRTAAAIGAEEHMVKSLLSGIRNNLFSLCMARESFSSRSLFGRKDKRAQMNSWVDMRGSLSTICGHGILLVWLSDWSFHRTLKGKQYGKIQLAAVPLTSVSKNSTGDAKLARKMLRGISTHRAYTAATTAGPDVYNAATLAITGEPDGALNIAEGTPPPIREKSVSGQWHPLNVASYVTTKTLLQNAILNSIGERTEMANSVEARPTILGSPSRRVHQHTPSICEDKWILREVVKPYVTEELYARKKLSYNAPPSRRAEGDSRLVPLQQKFKDRITRQTVERIGFLNWIVVEELLEGYLTSPTFPPDGSLDRRAQLLLYALSLVVLGEKFGVDTWRP</sequence>
<dbReference type="InterPro" id="IPR051786">
    <property type="entry name" value="ASN_synthetase/amidase"/>
</dbReference>
<dbReference type="Proteomes" id="UP001215598">
    <property type="component" value="Unassembled WGS sequence"/>
</dbReference>
<keyword evidence="2 5" id="KW-0547">Nucleotide-binding</keyword>
<dbReference type="Gene3D" id="3.60.20.10">
    <property type="entry name" value="Glutamine Phosphoribosylpyrophosphate, subunit 1, domain 1"/>
    <property type="match status" value="1"/>
</dbReference>
<dbReference type="PIRSF" id="PIRSF001589">
    <property type="entry name" value="Asn_synthetase_glu-h"/>
    <property type="match status" value="1"/>
</dbReference>
<dbReference type="InterPro" id="IPR029055">
    <property type="entry name" value="Ntn_hydrolases_N"/>
</dbReference>
<dbReference type="GO" id="GO:0004066">
    <property type="term" value="F:asparagine synthase (glutamine-hydrolyzing) activity"/>
    <property type="evidence" value="ECO:0007669"/>
    <property type="project" value="InterPro"/>
</dbReference>
<evidence type="ECO:0000256" key="1">
    <source>
        <dbReference type="ARBA" id="ARBA00005752"/>
    </source>
</evidence>
<keyword evidence="4 8" id="KW-0315">Glutamine amidotransferase</keyword>
<dbReference type="InterPro" id="IPR006426">
    <property type="entry name" value="Asn_synth_AEB"/>
</dbReference>
<comment type="caution">
    <text evidence="8">The sequence shown here is derived from an EMBL/GenBank/DDBJ whole genome shotgun (WGS) entry which is preliminary data.</text>
</comment>
<dbReference type="AlphaFoldDB" id="A0AAD7JH77"/>
<dbReference type="CDD" id="cd00712">
    <property type="entry name" value="AsnB"/>
    <property type="match status" value="1"/>
</dbReference>
<dbReference type="GO" id="GO:0005524">
    <property type="term" value="F:ATP binding"/>
    <property type="evidence" value="ECO:0007669"/>
    <property type="project" value="UniProtKB-KW"/>
</dbReference>
<evidence type="ECO:0000256" key="2">
    <source>
        <dbReference type="ARBA" id="ARBA00022741"/>
    </source>
</evidence>
<comment type="similarity">
    <text evidence="1">Belongs to the asparagine synthetase family.</text>
</comment>
<dbReference type="InterPro" id="IPR001962">
    <property type="entry name" value="Asn_synthase"/>
</dbReference>
<dbReference type="InterPro" id="IPR017932">
    <property type="entry name" value="GATase_2_dom"/>
</dbReference>
<evidence type="ECO:0000256" key="4">
    <source>
        <dbReference type="ARBA" id="ARBA00022962"/>
    </source>
</evidence>
<dbReference type="InterPro" id="IPR033738">
    <property type="entry name" value="AsnB_N"/>
</dbReference>
<dbReference type="SUPFAM" id="SSF52402">
    <property type="entry name" value="Adenine nucleotide alpha hydrolases-like"/>
    <property type="match status" value="1"/>
</dbReference>
<evidence type="ECO:0000259" key="7">
    <source>
        <dbReference type="PROSITE" id="PS51278"/>
    </source>
</evidence>
<organism evidence="8 9">
    <name type="scientific">Mycena metata</name>
    <dbReference type="NCBI Taxonomy" id="1033252"/>
    <lineage>
        <taxon>Eukaryota</taxon>
        <taxon>Fungi</taxon>
        <taxon>Dikarya</taxon>
        <taxon>Basidiomycota</taxon>
        <taxon>Agaricomycotina</taxon>
        <taxon>Agaricomycetes</taxon>
        <taxon>Agaricomycetidae</taxon>
        <taxon>Agaricales</taxon>
        <taxon>Marasmiineae</taxon>
        <taxon>Mycenaceae</taxon>
        <taxon>Mycena</taxon>
    </lineage>
</organism>
<reference evidence="8" key="1">
    <citation type="submission" date="2023-03" db="EMBL/GenBank/DDBJ databases">
        <title>Massive genome expansion in bonnet fungi (Mycena s.s.) driven by repeated elements and novel gene families across ecological guilds.</title>
        <authorList>
            <consortium name="Lawrence Berkeley National Laboratory"/>
            <person name="Harder C.B."/>
            <person name="Miyauchi S."/>
            <person name="Viragh M."/>
            <person name="Kuo A."/>
            <person name="Thoen E."/>
            <person name="Andreopoulos B."/>
            <person name="Lu D."/>
            <person name="Skrede I."/>
            <person name="Drula E."/>
            <person name="Henrissat B."/>
            <person name="Morin E."/>
            <person name="Kohler A."/>
            <person name="Barry K."/>
            <person name="LaButti K."/>
            <person name="Morin E."/>
            <person name="Salamov A."/>
            <person name="Lipzen A."/>
            <person name="Mereny Z."/>
            <person name="Hegedus B."/>
            <person name="Baldrian P."/>
            <person name="Stursova M."/>
            <person name="Weitz H."/>
            <person name="Taylor A."/>
            <person name="Grigoriev I.V."/>
            <person name="Nagy L.G."/>
            <person name="Martin F."/>
            <person name="Kauserud H."/>
        </authorList>
    </citation>
    <scope>NUCLEOTIDE SEQUENCE</scope>
    <source>
        <strain evidence="8">CBHHK182m</strain>
    </source>
</reference>